<comment type="subcellular location">
    <subcellularLocation>
        <location evidence="1">Membrane</location>
    </subcellularLocation>
</comment>
<evidence type="ECO:0000256" key="11">
    <source>
        <dbReference type="ARBA" id="ARBA00047899"/>
    </source>
</evidence>
<evidence type="ECO:0000256" key="9">
    <source>
        <dbReference type="ARBA" id="ARBA00022989"/>
    </source>
</evidence>
<evidence type="ECO:0000256" key="4">
    <source>
        <dbReference type="ARBA" id="ARBA00022679"/>
    </source>
</evidence>
<sequence>MNQICCLNPTCDNPQVADNTSYCPTCGIPLVRLKNRYQPVKRLGGGGFAKTYLALDTHKLNELCVIKQLAPCLGNQTTQALIKVTELFLQEAQQLQKLAEHTQIPSLFAYFEENPQLYLVEQFVDGENLLEELQTEGVFNEAKIRQFLQDLLLILQEVHKQGIIHRDIKPENIMRRHIDGKFVLIDFGASKKLQEGATTGTRIGTDGYAPWEQIVGGVASTAGDLYSLGVTCFYLLTSKNPYELWVKDGYNWVANWRNYLNQPLSQKLQQILDNLLVASSENRCGLVDKVLEELRQPYSIIPSNSPKTIISHTEKPFAKILCFNGAVKSKITKRNFLLGAGIAVVSFFLILIYYYRDKISTPSIPIPFITSDCPKQTDDFISEGEEILNNSKPFDKTEGAKYFAKCNYQEALSKFKEAWQSDKLEPETLIYLNNALLKARKKQYYTIAIAVSISKNQDDSNGRAKEMLRGVAQLQTKINLGILDEGDPYIKYLGQNFGREKATNNKGIELKGKGLKVVITNDENEESKAKQRADSVSHRPEILGVVGHYASEMTLATVDIYGRSDLALISPGSTTSEVTNYPRENFFRTVFSVKEQSRYIAEFLRKKSIRKAVIFYSERSPFSSSFYKAFQSYFDVVRLDEFDLGKNDFDEKQAIRELRRKEQEIRETIGILLVPEAVSNAQNDAIKLTKINNGQNWIIGSWGLLSPNTLKQIDNPQPFQNFVISVPWHSLTSPNQDFLMDAQNLWGTTSVNSVTALSYDATLALIKALEKALEKENNPTRINIREHLKATDFKVDEGATGIIEFESNGDRKNPSGEFVHIVECRKNNLDFAFVPIKYSTAKDANLRCSNSNKQ</sequence>
<evidence type="ECO:0000256" key="14">
    <source>
        <dbReference type="SAM" id="Phobius"/>
    </source>
</evidence>
<dbReference type="Pfam" id="PF01094">
    <property type="entry name" value="ANF_receptor"/>
    <property type="match status" value="1"/>
</dbReference>
<dbReference type="RefSeq" id="WP_071251124.1">
    <property type="nucleotide sequence ID" value="NZ_MTPU01000053.1"/>
</dbReference>
<dbReference type="InterPro" id="IPR028082">
    <property type="entry name" value="Peripla_BP_I"/>
</dbReference>
<comment type="caution">
    <text evidence="16">The sequence shown here is derived from an EMBL/GenBank/DDBJ whole genome shotgun (WGS) entry which is preliminary data.</text>
</comment>
<dbReference type="SUPFAM" id="SSF56112">
    <property type="entry name" value="Protein kinase-like (PK-like)"/>
    <property type="match status" value="1"/>
</dbReference>
<dbReference type="CDD" id="cd14014">
    <property type="entry name" value="STKc_PknB_like"/>
    <property type="match status" value="1"/>
</dbReference>
<dbReference type="InterPro" id="IPR011009">
    <property type="entry name" value="Kinase-like_dom_sf"/>
</dbReference>
<keyword evidence="5 14" id="KW-0812">Transmembrane</keyword>
<dbReference type="Proteomes" id="UP000190056">
    <property type="component" value="Unassembled WGS sequence"/>
</dbReference>
<evidence type="ECO:0000256" key="8">
    <source>
        <dbReference type="ARBA" id="ARBA00022840"/>
    </source>
</evidence>
<feature type="domain" description="Protein kinase" evidence="15">
    <location>
        <begin position="37"/>
        <end position="299"/>
    </location>
</feature>
<dbReference type="SUPFAM" id="SSF53822">
    <property type="entry name" value="Periplasmic binding protein-like I"/>
    <property type="match status" value="1"/>
</dbReference>
<evidence type="ECO:0000313" key="17">
    <source>
        <dbReference type="Proteomes" id="UP000190056"/>
    </source>
</evidence>
<evidence type="ECO:0000256" key="12">
    <source>
        <dbReference type="ARBA" id="ARBA00048679"/>
    </source>
</evidence>
<dbReference type="NCBIfam" id="NF045510">
    <property type="entry name" value="4Cys_prefix_kin"/>
    <property type="match status" value="1"/>
</dbReference>
<evidence type="ECO:0000256" key="10">
    <source>
        <dbReference type="ARBA" id="ARBA00023136"/>
    </source>
</evidence>
<evidence type="ECO:0000256" key="5">
    <source>
        <dbReference type="ARBA" id="ARBA00022692"/>
    </source>
</evidence>
<dbReference type="PROSITE" id="PS50011">
    <property type="entry name" value="PROTEIN_KINASE_DOM"/>
    <property type="match status" value="1"/>
</dbReference>
<dbReference type="CDD" id="cd06268">
    <property type="entry name" value="PBP1_ABC_transporter_LIVBP-like"/>
    <property type="match status" value="1"/>
</dbReference>
<dbReference type="EMBL" id="MTPU01000053">
    <property type="protein sequence ID" value="OPH09160.1"/>
    <property type="molecule type" value="Genomic_DNA"/>
</dbReference>
<dbReference type="Gene3D" id="1.10.510.10">
    <property type="entry name" value="Transferase(Phosphotransferase) domain 1"/>
    <property type="match status" value="1"/>
</dbReference>
<protein>
    <recommendedName>
        <fullName evidence="2">non-specific serine/threonine protein kinase</fullName>
        <ecNumber evidence="2">2.7.11.1</ecNumber>
    </recommendedName>
</protein>
<keyword evidence="9 14" id="KW-1133">Transmembrane helix</keyword>
<dbReference type="SMART" id="SM00220">
    <property type="entry name" value="S_TKc"/>
    <property type="match status" value="1"/>
</dbReference>
<proteinExistence type="predicted"/>
<dbReference type="AlphaFoldDB" id="A0A9Q5W8C1"/>
<evidence type="ECO:0000259" key="15">
    <source>
        <dbReference type="PROSITE" id="PS50011"/>
    </source>
</evidence>
<dbReference type="InterPro" id="IPR000719">
    <property type="entry name" value="Prot_kinase_dom"/>
</dbReference>
<dbReference type="Pfam" id="PF00069">
    <property type="entry name" value="Pkinase"/>
    <property type="match status" value="1"/>
</dbReference>
<keyword evidence="10 14" id="KW-0472">Membrane</keyword>
<evidence type="ECO:0000256" key="3">
    <source>
        <dbReference type="ARBA" id="ARBA00022527"/>
    </source>
</evidence>
<evidence type="ECO:0000256" key="1">
    <source>
        <dbReference type="ARBA" id="ARBA00004370"/>
    </source>
</evidence>
<dbReference type="PROSITE" id="PS00107">
    <property type="entry name" value="PROTEIN_KINASE_ATP"/>
    <property type="match status" value="1"/>
</dbReference>
<dbReference type="PANTHER" id="PTHR24363:SF0">
    <property type="entry name" value="SERINE_THREONINE KINASE LIKE DOMAIN CONTAINING 1"/>
    <property type="match status" value="1"/>
</dbReference>
<evidence type="ECO:0000256" key="7">
    <source>
        <dbReference type="ARBA" id="ARBA00022777"/>
    </source>
</evidence>
<feature type="transmembrane region" description="Helical" evidence="14">
    <location>
        <begin position="336"/>
        <end position="355"/>
    </location>
</feature>
<evidence type="ECO:0000313" key="16">
    <source>
        <dbReference type="EMBL" id="OPH09160.1"/>
    </source>
</evidence>
<evidence type="ECO:0000256" key="2">
    <source>
        <dbReference type="ARBA" id="ARBA00012513"/>
    </source>
</evidence>
<evidence type="ECO:0000256" key="13">
    <source>
        <dbReference type="PROSITE-ProRule" id="PRU10141"/>
    </source>
</evidence>
<keyword evidence="3" id="KW-0723">Serine/threonine-protein kinase</keyword>
<keyword evidence="6 13" id="KW-0547">Nucleotide-binding</keyword>
<feature type="binding site" evidence="13">
    <location>
        <position position="67"/>
    </location>
    <ligand>
        <name>ATP</name>
        <dbReference type="ChEBI" id="CHEBI:30616"/>
    </ligand>
</feature>
<accession>A0A9Q5W8C1</accession>
<organism evidence="16 17">
    <name type="scientific">Cylindrospermopsis raciborskii CENA302</name>
    <dbReference type="NCBI Taxonomy" id="1170768"/>
    <lineage>
        <taxon>Bacteria</taxon>
        <taxon>Bacillati</taxon>
        <taxon>Cyanobacteriota</taxon>
        <taxon>Cyanophyceae</taxon>
        <taxon>Nostocales</taxon>
        <taxon>Aphanizomenonaceae</taxon>
        <taxon>Cylindrospermopsis</taxon>
    </lineage>
</organism>
<dbReference type="InterPro" id="IPR017441">
    <property type="entry name" value="Protein_kinase_ATP_BS"/>
</dbReference>
<keyword evidence="4" id="KW-0808">Transferase</keyword>
<dbReference type="GO" id="GO:0005524">
    <property type="term" value="F:ATP binding"/>
    <property type="evidence" value="ECO:0007669"/>
    <property type="project" value="UniProtKB-UniRule"/>
</dbReference>
<dbReference type="EC" id="2.7.11.1" evidence="2"/>
<dbReference type="Gene3D" id="3.40.50.2300">
    <property type="match status" value="2"/>
</dbReference>
<reference evidence="16 17" key="1">
    <citation type="submission" date="2017-01" db="EMBL/GenBank/DDBJ databases">
        <authorList>
            <person name="Abreu V.A."/>
            <person name="Popin R.V."/>
            <person name="Rigonato J."/>
            <person name="Andreote A.P."/>
            <person name="Schaker P.C."/>
            <person name="Hoff-Risseti C."/>
            <person name="Alvarenga D.O."/>
            <person name="Varani A.M."/>
            <person name="Fiore M.F."/>
        </authorList>
    </citation>
    <scope>NUCLEOTIDE SEQUENCE [LARGE SCALE GENOMIC DNA]</scope>
    <source>
        <strain evidence="16 17">CENA302</strain>
    </source>
</reference>
<keyword evidence="8 13" id="KW-0067">ATP-binding</keyword>
<dbReference type="GO" id="GO:0004674">
    <property type="term" value="F:protein serine/threonine kinase activity"/>
    <property type="evidence" value="ECO:0007669"/>
    <property type="project" value="UniProtKB-KW"/>
</dbReference>
<gene>
    <name evidence="16" type="ORF">CENA302_12430</name>
</gene>
<keyword evidence="7" id="KW-0418">Kinase</keyword>
<dbReference type="InterPro" id="IPR001828">
    <property type="entry name" value="ANF_lig-bd_rcpt"/>
</dbReference>
<name>A0A9Q5W8C1_9CYAN</name>
<comment type="catalytic activity">
    <reaction evidence="12">
        <text>L-seryl-[protein] + ATP = O-phospho-L-seryl-[protein] + ADP + H(+)</text>
        <dbReference type="Rhea" id="RHEA:17989"/>
        <dbReference type="Rhea" id="RHEA-COMP:9863"/>
        <dbReference type="Rhea" id="RHEA-COMP:11604"/>
        <dbReference type="ChEBI" id="CHEBI:15378"/>
        <dbReference type="ChEBI" id="CHEBI:29999"/>
        <dbReference type="ChEBI" id="CHEBI:30616"/>
        <dbReference type="ChEBI" id="CHEBI:83421"/>
        <dbReference type="ChEBI" id="CHEBI:456216"/>
        <dbReference type="EC" id="2.7.11.1"/>
    </reaction>
</comment>
<dbReference type="GO" id="GO:0016020">
    <property type="term" value="C:membrane"/>
    <property type="evidence" value="ECO:0007669"/>
    <property type="project" value="UniProtKB-SubCell"/>
</dbReference>
<dbReference type="PANTHER" id="PTHR24363">
    <property type="entry name" value="SERINE/THREONINE PROTEIN KINASE"/>
    <property type="match status" value="1"/>
</dbReference>
<comment type="catalytic activity">
    <reaction evidence="11">
        <text>L-threonyl-[protein] + ATP = O-phospho-L-threonyl-[protein] + ADP + H(+)</text>
        <dbReference type="Rhea" id="RHEA:46608"/>
        <dbReference type="Rhea" id="RHEA-COMP:11060"/>
        <dbReference type="Rhea" id="RHEA-COMP:11605"/>
        <dbReference type="ChEBI" id="CHEBI:15378"/>
        <dbReference type="ChEBI" id="CHEBI:30013"/>
        <dbReference type="ChEBI" id="CHEBI:30616"/>
        <dbReference type="ChEBI" id="CHEBI:61977"/>
        <dbReference type="ChEBI" id="CHEBI:456216"/>
        <dbReference type="EC" id="2.7.11.1"/>
    </reaction>
</comment>
<evidence type="ECO:0000256" key="6">
    <source>
        <dbReference type="ARBA" id="ARBA00022741"/>
    </source>
</evidence>